<organism evidence="4 5">
    <name type="scientific">Arthrobacter flavus</name>
    <dbReference type="NCBI Taxonomy" id="95172"/>
    <lineage>
        <taxon>Bacteria</taxon>
        <taxon>Bacillati</taxon>
        <taxon>Actinomycetota</taxon>
        <taxon>Actinomycetes</taxon>
        <taxon>Micrococcales</taxon>
        <taxon>Micrococcaceae</taxon>
        <taxon>Arthrobacter</taxon>
    </lineage>
</organism>
<evidence type="ECO:0000256" key="3">
    <source>
        <dbReference type="PIRNR" id="PIRNR001365"/>
    </source>
</evidence>
<keyword evidence="5" id="KW-1185">Reference proteome</keyword>
<evidence type="ECO:0000313" key="4">
    <source>
        <dbReference type="EMBL" id="MFD1846582.1"/>
    </source>
</evidence>
<name>A0ABW4Q795_9MICC</name>
<accession>A0ABW4Q795</accession>
<sequence>MVFNGLIAYPVTPFHENGDINFPELTSLVSSLASSGVDAIAVLGSSGSFAYLSAAERSQVASTAVDAAQESGVPVVVGISSVGTREVLDAARDAERAGASGVVLSPVSYVPLNNDEVATQTAAVCDVTSLPICLYNNPGTTQFHYDLELVAELLDLPNVQAFKDTAPDVVTFRQRYNRLRSLTTQPVSHGLSGDLLIASGDIAADAWHTGPAALLPRAYTEFRAAVVSADSARIDESRRLLLPVVQAVLRLRKLSGLHSLAKACGIDAGDPRLPVLPVPGSEQRELARLIDALEVTGRL</sequence>
<comment type="similarity">
    <text evidence="1 3">Belongs to the DapA family.</text>
</comment>
<reference evidence="5" key="1">
    <citation type="journal article" date="2019" name="Int. J. Syst. Evol. Microbiol.">
        <title>The Global Catalogue of Microorganisms (GCM) 10K type strain sequencing project: providing services to taxonomists for standard genome sequencing and annotation.</title>
        <authorList>
            <consortium name="The Broad Institute Genomics Platform"/>
            <consortium name="The Broad Institute Genome Sequencing Center for Infectious Disease"/>
            <person name="Wu L."/>
            <person name="Ma J."/>
        </authorList>
    </citation>
    <scope>NUCLEOTIDE SEQUENCE [LARGE SCALE GENOMIC DNA]</scope>
    <source>
        <strain evidence="5">JCM 11496</strain>
    </source>
</reference>
<evidence type="ECO:0000313" key="5">
    <source>
        <dbReference type="Proteomes" id="UP001597307"/>
    </source>
</evidence>
<evidence type="ECO:0000256" key="1">
    <source>
        <dbReference type="ARBA" id="ARBA00007592"/>
    </source>
</evidence>
<dbReference type="Pfam" id="PF00701">
    <property type="entry name" value="DHDPS"/>
    <property type="match status" value="1"/>
</dbReference>
<dbReference type="EMBL" id="JBHUGA010000021">
    <property type="protein sequence ID" value="MFD1846582.1"/>
    <property type="molecule type" value="Genomic_DNA"/>
</dbReference>
<dbReference type="CDD" id="cd00408">
    <property type="entry name" value="DHDPS-like"/>
    <property type="match status" value="1"/>
</dbReference>
<dbReference type="SUPFAM" id="SSF51569">
    <property type="entry name" value="Aldolase"/>
    <property type="match status" value="1"/>
</dbReference>
<dbReference type="PIRSF" id="PIRSF001365">
    <property type="entry name" value="DHDPS"/>
    <property type="match status" value="1"/>
</dbReference>
<proteinExistence type="inferred from homology"/>
<keyword evidence="2 3" id="KW-0456">Lyase</keyword>
<dbReference type="PANTHER" id="PTHR12128:SF66">
    <property type="entry name" value="4-HYDROXY-2-OXOGLUTARATE ALDOLASE, MITOCHONDRIAL"/>
    <property type="match status" value="1"/>
</dbReference>
<comment type="caution">
    <text evidence="4">The sequence shown here is derived from an EMBL/GenBank/DDBJ whole genome shotgun (WGS) entry which is preliminary data.</text>
</comment>
<gene>
    <name evidence="4" type="ORF">ACFSFX_08235</name>
</gene>
<protein>
    <submittedName>
        <fullName evidence="4">Dihydrodipicolinate synthase family protein</fullName>
    </submittedName>
</protein>
<dbReference type="PRINTS" id="PR00146">
    <property type="entry name" value="DHPICSNTHASE"/>
</dbReference>
<dbReference type="InterPro" id="IPR013785">
    <property type="entry name" value="Aldolase_TIM"/>
</dbReference>
<dbReference type="Gene3D" id="3.20.20.70">
    <property type="entry name" value="Aldolase class I"/>
    <property type="match status" value="1"/>
</dbReference>
<dbReference type="InterPro" id="IPR002220">
    <property type="entry name" value="DapA-like"/>
</dbReference>
<dbReference type="PANTHER" id="PTHR12128">
    <property type="entry name" value="DIHYDRODIPICOLINATE SYNTHASE"/>
    <property type="match status" value="1"/>
</dbReference>
<dbReference type="Proteomes" id="UP001597307">
    <property type="component" value="Unassembled WGS sequence"/>
</dbReference>
<dbReference type="SMART" id="SM01130">
    <property type="entry name" value="DHDPS"/>
    <property type="match status" value="1"/>
</dbReference>
<dbReference type="RefSeq" id="WP_343878562.1">
    <property type="nucleotide sequence ID" value="NZ_BAAAIJ010000020.1"/>
</dbReference>
<evidence type="ECO:0000256" key="2">
    <source>
        <dbReference type="ARBA" id="ARBA00023239"/>
    </source>
</evidence>